<dbReference type="SUPFAM" id="SSF51703">
    <property type="entry name" value="Cobalamin (vitamin B12)-dependent enzymes"/>
    <property type="match status" value="1"/>
</dbReference>
<dbReference type="Proteomes" id="UP000769766">
    <property type="component" value="Unassembled WGS sequence"/>
</dbReference>
<dbReference type="AlphaFoldDB" id="A0A932CN33"/>
<gene>
    <name evidence="3" type="ORF">HYY20_02365</name>
</gene>
<protein>
    <submittedName>
        <fullName evidence="3">Methylmalonyl-CoA mutase</fullName>
    </submittedName>
</protein>
<comment type="caution">
    <text evidence="3">The sequence shown here is derived from an EMBL/GenBank/DDBJ whole genome shotgun (WGS) entry which is preliminary data.</text>
</comment>
<evidence type="ECO:0000259" key="2">
    <source>
        <dbReference type="Pfam" id="PF01642"/>
    </source>
</evidence>
<accession>A0A932CN33</accession>
<dbReference type="GO" id="GO:0004494">
    <property type="term" value="F:methylmalonyl-CoA mutase activity"/>
    <property type="evidence" value="ECO:0007669"/>
    <property type="project" value="InterPro"/>
</dbReference>
<evidence type="ECO:0000313" key="4">
    <source>
        <dbReference type="Proteomes" id="UP000769766"/>
    </source>
</evidence>
<dbReference type="InterPro" id="IPR016176">
    <property type="entry name" value="Cbl-dep_enz_cat"/>
</dbReference>
<dbReference type="Pfam" id="PF01642">
    <property type="entry name" value="MM_CoA_mutase"/>
    <property type="match status" value="1"/>
</dbReference>
<proteinExistence type="predicted"/>
<dbReference type="InterPro" id="IPR006099">
    <property type="entry name" value="MeMalonylCoA_mutase_a/b_cat"/>
</dbReference>
<evidence type="ECO:0000256" key="1">
    <source>
        <dbReference type="ARBA" id="ARBA00023235"/>
    </source>
</evidence>
<dbReference type="PANTHER" id="PTHR48101:SF1">
    <property type="entry name" value="METHYLMALONYL-COA MUTASE, LARGE SUBUNIT"/>
    <property type="match status" value="1"/>
</dbReference>
<feature type="domain" description="Methylmalonyl-CoA mutase alpha/beta chain catalytic" evidence="2">
    <location>
        <begin position="38"/>
        <end position="554"/>
    </location>
</feature>
<dbReference type="InterPro" id="IPR006098">
    <property type="entry name" value="MMCoA_mutase_a_cat"/>
</dbReference>
<dbReference type="EMBL" id="JACPRF010000068">
    <property type="protein sequence ID" value="MBI2875707.1"/>
    <property type="molecule type" value="Genomic_DNA"/>
</dbReference>
<evidence type="ECO:0000313" key="3">
    <source>
        <dbReference type="EMBL" id="MBI2875707.1"/>
    </source>
</evidence>
<dbReference type="Gene3D" id="3.20.20.240">
    <property type="entry name" value="Methylmalonyl-CoA mutase"/>
    <property type="match status" value="1"/>
</dbReference>
<reference evidence="3" key="1">
    <citation type="submission" date="2020-07" db="EMBL/GenBank/DDBJ databases">
        <title>Huge and variable diversity of episymbiotic CPR bacteria and DPANN archaea in groundwater ecosystems.</title>
        <authorList>
            <person name="He C.Y."/>
            <person name="Keren R."/>
            <person name="Whittaker M."/>
            <person name="Farag I.F."/>
            <person name="Doudna J."/>
            <person name="Cate J.H.D."/>
            <person name="Banfield J.F."/>
        </authorList>
    </citation>
    <scope>NUCLEOTIDE SEQUENCE</scope>
    <source>
        <strain evidence="3">NC_groundwater_672_Ag_B-0.1um_62_36</strain>
    </source>
</reference>
<sequence length="563" mass="63611">MDEQEKLEQIKQHTGCWKAECYQKAAAKAPTRKEQFTTPSGIPIKEIFTPEDIAHLDFEKDIGYPGEHPYTRGIYPTMYRSRHWSYRPLSGRGAAEDGKERLNYLLQSGATALSLVPDFNVLFADRPDAPEALATLGKTGTAFCSLRDYEVYFEGIPLDQFSITFNETHFPLFSFCSLLAIAEQRGMGWDCLAGTSQNDALLNFHSCHFPSFPPKPMMRIAVDLIQFCAQRMPRWNPISISGYNIQESGTTGAQELGYAMVDGIAYLKACIDAGMPADQAASKFTFFFAAQTSFFEEIAKFRAARRMWAKITRERFGAQSPKACQLKFHTQTAGSSLTYQQPENNLIRTTLQALAAVLGGTQSMHVTCYDEAWQTPLKKAATLSVRTQQVLAYESGVADVTDPLAGSYYVEYLTDEIEKRAWEYVHKIDELGGVLRAIELGHVKRDLFNTASRMQEEIEHKERIVVGVNAFTMEEEDPFEEMREPIDYDQIRQSFLKRYYRMLEERDSQEVASSLERLQEAARTGESLVLPGLEAVKAYATVNEVMKALKEVFGTYATHSVLY</sequence>
<organism evidence="3 4">
    <name type="scientific">Tectimicrobiota bacterium</name>
    <dbReference type="NCBI Taxonomy" id="2528274"/>
    <lineage>
        <taxon>Bacteria</taxon>
        <taxon>Pseudomonadati</taxon>
        <taxon>Nitrospinota/Tectimicrobiota group</taxon>
        <taxon>Candidatus Tectimicrobiota</taxon>
    </lineage>
</organism>
<dbReference type="NCBIfam" id="TIGR00641">
    <property type="entry name" value="acid_CoA_mut_N"/>
    <property type="match status" value="1"/>
</dbReference>
<name>A0A932CN33_UNCTE</name>
<dbReference type="PANTHER" id="PTHR48101">
    <property type="entry name" value="METHYLMALONYL-COA MUTASE, MITOCHONDRIAL-RELATED"/>
    <property type="match status" value="1"/>
</dbReference>
<keyword evidence="1" id="KW-0413">Isomerase</keyword>
<dbReference type="GO" id="GO:0031419">
    <property type="term" value="F:cobalamin binding"/>
    <property type="evidence" value="ECO:0007669"/>
    <property type="project" value="InterPro"/>
</dbReference>